<name>A0ABS8V7D5_DATST</name>
<proteinExistence type="predicted"/>
<reference evidence="1 2" key="1">
    <citation type="journal article" date="2021" name="BMC Genomics">
        <title>Datura genome reveals duplications of psychoactive alkaloid biosynthetic genes and high mutation rate following tissue culture.</title>
        <authorList>
            <person name="Rajewski A."/>
            <person name="Carter-House D."/>
            <person name="Stajich J."/>
            <person name="Litt A."/>
        </authorList>
    </citation>
    <scope>NUCLEOTIDE SEQUENCE [LARGE SCALE GENOMIC DNA]</scope>
    <source>
        <strain evidence="1">AR-01</strain>
    </source>
</reference>
<organism evidence="1 2">
    <name type="scientific">Datura stramonium</name>
    <name type="common">Jimsonweed</name>
    <name type="synonym">Common thornapple</name>
    <dbReference type="NCBI Taxonomy" id="4076"/>
    <lineage>
        <taxon>Eukaryota</taxon>
        <taxon>Viridiplantae</taxon>
        <taxon>Streptophyta</taxon>
        <taxon>Embryophyta</taxon>
        <taxon>Tracheophyta</taxon>
        <taxon>Spermatophyta</taxon>
        <taxon>Magnoliopsida</taxon>
        <taxon>eudicotyledons</taxon>
        <taxon>Gunneridae</taxon>
        <taxon>Pentapetalae</taxon>
        <taxon>asterids</taxon>
        <taxon>lamiids</taxon>
        <taxon>Solanales</taxon>
        <taxon>Solanaceae</taxon>
        <taxon>Solanoideae</taxon>
        <taxon>Datureae</taxon>
        <taxon>Datura</taxon>
    </lineage>
</organism>
<accession>A0ABS8V7D5</accession>
<dbReference type="EMBL" id="JACEIK010003655">
    <property type="protein sequence ID" value="MCD9642576.1"/>
    <property type="molecule type" value="Genomic_DNA"/>
</dbReference>
<evidence type="ECO:0000313" key="2">
    <source>
        <dbReference type="Proteomes" id="UP000823775"/>
    </source>
</evidence>
<evidence type="ECO:0000313" key="1">
    <source>
        <dbReference type="EMBL" id="MCD9642576.1"/>
    </source>
</evidence>
<dbReference type="Proteomes" id="UP000823775">
    <property type="component" value="Unassembled WGS sequence"/>
</dbReference>
<sequence>TSQNKISRRLSLIDALPPSSKNRQLPEVLQSLDTRSFVKKDDEWPSKYSKVLLELSSVQDVDFLLDMIGELHNLLLQAYPKKTATLLKYINEVI</sequence>
<gene>
    <name evidence="1" type="ORF">HAX54_029450</name>
</gene>
<protein>
    <submittedName>
        <fullName evidence="1">Uncharacterized protein</fullName>
    </submittedName>
</protein>
<keyword evidence="2" id="KW-1185">Reference proteome</keyword>
<feature type="non-terminal residue" evidence="1">
    <location>
        <position position="1"/>
    </location>
</feature>
<comment type="caution">
    <text evidence="1">The sequence shown here is derived from an EMBL/GenBank/DDBJ whole genome shotgun (WGS) entry which is preliminary data.</text>
</comment>